<evidence type="ECO:0000313" key="1">
    <source>
        <dbReference type="EMBL" id="KAJ1887304.1"/>
    </source>
</evidence>
<name>A0ACC1I886_9FUNG</name>
<evidence type="ECO:0000313" key="2">
    <source>
        <dbReference type="Proteomes" id="UP001150581"/>
    </source>
</evidence>
<reference evidence="1" key="1">
    <citation type="submission" date="2022-07" db="EMBL/GenBank/DDBJ databases">
        <title>Phylogenomic reconstructions and comparative analyses of Kickxellomycotina fungi.</title>
        <authorList>
            <person name="Reynolds N.K."/>
            <person name="Stajich J.E."/>
            <person name="Barry K."/>
            <person name="Grigoriev I.V."/>
            <person name="Crous P."/>
            <person name="Smith M.E."/>
        </authorList>
    </citation>
    <scope>NUCLEOTIDE SEQUENCE</scope>
    <source>
        <strain evidence="1">Benny 63K</strain>
    </source>
</reference>
<organism evidence="1 2">
    <name type="scientific">Kickxella alabastrina</name>
    <dbReference type="NCBI Taxonomy" id="61397"/>
    <lineage>
        <taxon>Eukaryota</taxon>
        <taxon>Fungi</taxon>
        <taxon>Fungi incertae sedis</taxon>
        <taxon>Zoopagomycota</taxon>
        <taxon>Kickxellomycotina</taxon>
        <taxon>Kickxellomycetes</taxon>
        <taxon>Kickxellales</taxon>
        <taxon>Kickxellaceae</taxon>
        <taxon>Kickxella</taxon>
    </lineage>
</organism>
<accession>A0ACC1I886</accession>
<dbReference type="EMBL" id="JANBPG010002028">
    <property type="protein sequence ID" value="KAJ1887304.1"/>
    <property type="molecule type" value="Genomic_DNA"/>
</dbReference>
<keyword evidence="2" id="KW-1185">Reference proteome</keyword>
<gene>
    <name evidence="1" type="ORF">LPJ66_009188</name>
</gene>
<proteinExistence type="predicted"/>
<sequence>MLGTDDEFLDEVCSGYPDDGYFRTVYHALMHPNNPVEKLLATKILQYEAADSLLYYTLDTNPQLCIPQIARLHSELIQHNHDVLIARHLAVDATLGWLWNFY</sequence>
<protein>
    <submittedName>
        <fullName evidence="1">Uncharacterized protein</fullName>
    </submittedName>
</protein>
<dbReference type="Proteomes" id="UP001150581">
    <property type="component" value="Unassembled WGS sequence"/>
</dbReference>
<comment type="caution">
    <text evidence="1">The sequence shown here is derived from an EMBL/GenBank/DDBJ whole genome shotgun (WGS) entry which is preliminary data.</text>
</comment>